<accession>A0A1I4T734</accession>
<sequence length="377" mass="43957">MAPRKRLRKNKDLALNLYAYTKNGVTYFSYKHPKTGKYHPMGSNRQEANAAARQLNSILIKESDLVSQVMGTANKDVAHLIKRYREEFVPGKKLAAGTLKILEYRLNRIARDIGTQPIDEVDVPYIANYLDKNFQRDAYIKHRATLIDLFRFAIMKGLYPAEAGNPAEITYAKSEYEKARRRLTLPQFWEIHEKAEPWMQLAMEIALITLQGRAEVINMKFSDYQDKTLQVVRQKSSKHEHSHLKIHCPQLEDIITRARQSGIASPYIIHRRPERKVEAEGRDHWTKLTPNTFTAEFRKTRDKCKCFEAMPRQNRPTFHEIRALGSWLYKKQGYDNETYIQPLMAHADQKMTEHYQQGHERQWVMVEAGLDLKAGGK</sequence>
<feature type="domain" description="Tyr recombinase" evidence="5">
    <location>
        <begin position="193"/>
        <end position="357"/>
    </location>
</feature>
<dbReference type="EMBL" id="FOUR01000002">
    <property type="protein sequence ID" value="SFM72554.1"/>
    <property type="molecule type" value="Genomic_DNA"/>
</dbReference>
<organism evidence="7 8">
    <name type="scientific">Marinobacter pelagius</name>
    <dbReference type="NCBI Taxonomy" id="379482"/>
    <lineage>
        <taxon>Bacteria</taxon>
        <taxon>Pseudomonadati</taxon>
        <taxon>Pseudomonadota</taxon>
        <taxon>Gammaproteobacteria</taxon>
        <taxon>Pseudomonadales</taxon>
        <taxon>Marinobacteraceae</taxon>
        <taxon>Marinobacter</taxon>
    </lineage>
</organism>
<dbReference type="GO" id="GO:0003677">
    <property type="term" value="F:DNA binding"/>
    <property type="evidence" value="ECO:0007669"/>
    <property type="project" value="UniProtKB-KW"/>
</dbReference>
<dbReference type="RefSeq" id="WP_091999726.1">
    <property type="nucleotide sequence ID" value="NZ_FOUR01000002.1"/>
</dbReference>
<dbReference type="InterPro" id="IPR010998">
    <property type="entry name" value="Integrase_recombinase_N"/>
</dbReference>
<dbReference type="Pfam" id="PF00589">
    <property type="entry name" value="Phage_integrase"/>
    <property type="match status" value="1"/>
</dbReference>
<evidence type="ECO:0000313" key="7">
    <source>
        <dbReference type="EMBL" id="SFM72554.1"/>
    </source>
</evidence>
<proteinExistence type="inferred from homology"/>
<gene>
    <name evidence="7" type="ORF">SAMN04487961_1031</name>
</gene>
<dbReference type="InterPro" id="IPR011010">
    <property type="entry name" value="DNA_brk_join_enz"/>
</dbReference>
<dbReference type="InterPro" id="IPR002104">
    <property type="entry name" value="Integrase_catalytic"/>
</dbReference>
<evidence type="ECO:0000259" key="5">
    <source>
        <dbReference type="Pfam" id="PF00589"/>
    </source>
</evidence>
<evidence type="ECO:0000259" key="6">
    <source>
        <dbReference type="Pfam" id="PF09003"/>
    </source>
</evidence>
<keyword evidence="4" id="KW-0233">DNA recombination</keyword>
<evidence type="ECO:0000256" key="2">
    <source>
        <dbReference type="ARBA" id="ARBA00022908"/>
    </source>
</evidence>
<evidence type="ECO:0000313" key="8">
    <source>
        <dbReference type="Proteomes" id="UP000199339"/>
    </source>
</evidence>
<name>A0A1I4T734_9GAMM</name>
<comment type="similarity">
    <text evidence="1">Belongs to the 'phage' integrase family.</text>
</comment>
<dbReference type="AlphaFoldDB" id="A0A1I4T734"/>
<dbReference type="GO" id="GO:0008907">
    <property type="term" value="F:integrase activity"/>
    <property type="evidence" value="ECO:0007669"/>
    <property type="project" value="InterPro"/>
</dbReference>
<dbReference type="Pfam" id="PF09003">
    <property type="entry name" value="Arm-DNA-bind_1"/>
    <property type="match status" value="1"/>
</dbReference>
<evidence type="ECO:0000256" key="3">
    <source>
        <dbReference type="ARBA" id="ARBA00023125"/>
    </source>
</evidence>
<keyword evidence="3" id="KW-0238">DNA-binding</keyword>
<reference evidence="8" key="1">
    <citation type="submission" date="2016-10" db="EMBL/GenBank/DDBJ databases">
        <authorList>
            <person name="Varghese N."/>
            <person name="Submissions S."/>
        </authorList>
    </citation>
    <scope>NUCLEOTIDE SEQUENCE [LARGE SCALE GENOMIC DNA]</scope>
    <source>
        <strain evidence="8">CGMCC 1.6775</strain>
    </source>
</reference>
<dbReference type="Gene3D" id="1.10.443.10">
    <property type="entry name" value="Intergrase catalytic core"/>
    <property type="match status" value="1"/>
</dbReference>
<dbReference type="Proteomes" id="UP000199339">
    <property type="component" value="Unassembled WGS sequence"/>
</dbReference>
<protein>
    <submittedName>
        <fullName evidence="7">Phage integrase family protein</fullName>
    </submittedName>
</protein>
<dbReference type="OrthoDB" id="8781634at2"/>
<dbReference type="InterPro" id="IPR015094">
    <property type="entry name" value="Integrase_lambda-typ_DNA-bd_N"/>
</dbReference>
<dbReference type="InterPro" id="IPR013762">
    <property type="entry name" value="Integrase-like_cat_sf"/>
</dbReference>
<evidence type="ECO:0000256" key="1">
    <source>
        <dbReference type="ARBA" id="ARBA00008857"/>
    </source>
</evidence>
<dbReference type="Gene3D" id="3.30.160.60">
    <property type="entry name" value="Classic Zinc Finger"/>
    <property type="match status" value="1"/>
</dbReference>
<evidence type="ECO:0000256" key="4">
    <source>
        <dbReference type="ARBA" id="ARBA00023172"/>
    </source>
</evidence>
<dbReference type="GO" id="GO:0006310">
    <property type="term" value="P:DNA recombination"/>
    <property type="evidence" value="ECO:0007669"/>
    <property type="project" value="UniProtKB-KW"/>
</dbReference>
<feature type="domain" description="Integrase lambda-type N-terminal DNA-binding" evidence="6">
    <location>
        <begin position="1"/>
        <end position="61"/>
    </location>
</feature>
<dbReference type="SUPFAM" id="SSF56349">
    <property type="entry name" value="DNA breaking-rejoining enzymes"/>
    <property type="match status" value="1"/>
</dbReference>
<keyword evidence="8" id="KW-1185">Reference proteome</keyword>
<dbReference type="Gene3D" id="1.10.150.130">
    <property type="match status" value="1"/>
</dbReference>
<keyword evidence="2" id="KW-0229">DNA integration</keyword>